<evidence type="ECO:0000313" key="3">
    <source>
        <dbReference type="EMBL" id="GHE66313.1"/>
    </source>
</evidence>
<keyword evidence="4" id="KW-1185">Reference proteome</keyword>
<feature type="region of interest" description="Disordered" evidence="1">
    <location>
        <begin position="1"/>
        <end position="26"/>
    </location>
</feature>
<proteinExistence type="predicted"/>
<evidence type="ECO:0000259" key="2">
    <source>
        <dbReference type="Pfam" id="PF19838"/>
    </source>
</evidence>
<dbReference type="InterPro" id="IPR045659">
    <property type="entry name" value="LptD_2"/>
</dbReference>
<dbReference type="EMBL" id="BNAG01000003">
    <property type="protein sequence ID" value="GHE66313.1"/>
    <property type="molecule type" value="Genomic_DNA"/>
</dbReference>
<evidence type="ECO:0000256" key="1">
    <source>
        <dbReference type="SAM" id="MobiDB-lite"/>
    </source>
</evidence>
<feature type="domain" description="LPS-assembly protein LptD central" evidence="2">
    <location>
        <begin position="191"/>
        <end position="677"/>
    </location>
</feature>
<name>A0ABQ3I9B6_9BACT</name>
<evidence type="ECO:0000313" key="4">
    <source>
        <dbReference type="Proteomes" id="UP000658258"/>
    </source>
</evidence>
<dbReference type="PANTHER" id="PTHR30189:SF1">
    <property type="entry name" value="LPS-ASSEMBLY PROTEIN LPTD"/>
    <property type="match status" value="1"/>
</dbReference>
<protein>
    <submittedName>
        <fullName evidence="3">Organic solvent tolerance protein OstA</fullName>
    </submittedName>
</protein>
<reference evidence="4" key="1">
    <citation type="journal article" date="2019" name="Int. J. Syst. Evol. Microbiol.">
        <title>The Global Catalogue of Microorganisms (GCM) 10K type strain sequencing project: providing services to taxonomists for standard genome sequencing and annotation.</title>
        <authorList>
            <consortium name="The Broad Institute Genomics Platform"/>
            <consortium name="The Broad Institute Genome Sequencing Center for Infectious Disease"/>
            <person name="Wu L."/>
            <person name="Ma J."/>
        </authorList>
    </citation>
    <scope>NUCLEOTIDE SEQUENCE [LARGE SCALE GENOMIC DNA]</scope>
    <source>
        <strain evidence="4">CGMCC 1.15111</strain>
    </source>
</reference>
<sequence length="898" mass="100830">MKAQFIRAGQESRQNRAEAEQPVKNDTVPGISDSLQVVVGGIQTTIKYYAEDSIITKLLTNQTYLYGNAKIEYGNIKLVAERITIDKNKNELMATGIQDSLGNWVGRPIFQDGPDIFDTEEIRYNFETQKAIIKGVATKQQDGHLRGSVVKRNADQSAYIKDGKFIPCLDDPDAGTYIKSSKIKINPGKNVITGPFLLYVGDIPTPLGLPFGYFPDTQESTSGILFPKYGDERRRGLFLKEGGYYFAWNDNIHTAVTADYYSKGSWATRIRSVYKQRYKFSGQFDLTYNRNITPDYEVDALDSKDFWVSWSHRPDSRGRNGRFSASVNAGTSTYNQNNLGTVNLQNNIRSEFRSNVQYSGVIPRSPFSYSFSARHNQNVQTGIIDISLPEMSLNMNRVYPLQNSDIDLLKRFNFGWRFNASNQITNIVRPGSAGFQIANKAEANDTIAVGFDTLGELLDNAKNGARHNIDVSTSFSALTYLNFSPSFQIEELWYLEELQYEFLEDQNAVRIDTINGFSRSMTYSAGIGMTTQLYGMFNFKRSRRVEAIRHIMTPSVSFSYRPDFSDPKYGYYQLVQTDTTGGGRFRLLSKYDGFRFGTPSLGESAALGFSLNNKFEMKVKSDTAKSEKVALLESLNLQGSYNFLADSFRLSPIQITARTTLFDRKLNINMGATLDPYAYLPETSEGVTTLRPVDVLAIRSGQGLGRITSARFSLSTNLNSRASAPMGGGGRFGGESIGVGDFGGDGFGNNNENEYGSLNDGGGALAAQMGEYFYDPNAYVDVEIPWNIRLSYDYSYRWTPTNQVTRQSVKAHGQVALTPKWQITYNTGYDFFEKEFTTTSIGLYRDLGCWEMRGNWIPFGAFTSYTIDIQIKSSVLKDLKISRRRSQFENNRGGFSSF</sequence>
<feature type="compositionally biased region" description="Basic and acidic residues" evidence="1">
    <location>
        <begin position="13"/>
        <end position="23"/>
    </location>
</feature>
<gene>
    <name evidence="3" type="ORF">GCM10011340_21990</name>
</gene>
<comment type="caution">
    <text evidence="3">The sequence shown here is derived from an EMBL/GenBank/DDBJ whole genome shotgun (WGS) entry which is preliminary data.</text>
</comment>
<organism evidence="3 4">
    <name type="scientific">Roseivirga thermotolerans</name>
    <dbReference type="NCBI Taxonomy" id="1758176"/>
    <lineage>
        <taxon>Bacteria</taxon>
        <taxon>Pseudomonadati</taxon>
        <taxon>Bacteroidota</taxon>
        <taxon>Cytophagia</taxon>
        <taxon>Cytophagales</taxon>
        <taxon>Roseivirgaceae</taxon>
        <taxon>Roseivirga</taxon>
    </lineage>
</organism>
<dbReference type="PANTHER" id="PTHR30189">
    <property type="entry name" value="LPS-ASSEMBLY PROTEIN"/>
    <property type="match status" value="1"/>
</dbReference>
<dbReference type="InterPro" id="IPR050218">
    <property type="entry name" value="LptD"/>
</dbReference>
<accession>A0ABQ3I9B6</accession>
<dbReference type="Pfam" id="PF19838">
    <property type="entry name" value="LptD_2"/>
    <property type="match status" value="1"/>
</dbReference>
<dbReference type="Proteomes" id="UP000658258">
    <property type="component" value="Unassembled WGS sequence"/>
</dbReference>